<organism evidence="3 4">
    <name type="scientific">Bacillus pseudomycoides</name>
    <dbReference type="NCBI Taxonomy" id="64104"/>
    <lineage>
        <taxon>Bacteria</taxon>
        <taxon>Bacillati</taxon>
        <taxon>Bacillota</taxon>
        <taxon>Bacilli</taxon>
        <taxon>Bacillales</taxon>
        <taxon>Bacillaceae</taxon>
        <taxon>Bacillus</taxon>
        <taxon>Bacillus cereus group</taxon>
    </lineage>
</organism>
<dbReference type="PROSITE" id="PS51898">
    <property type="entry name" value="TYR_RECOMBINASE"/>
    <property type="match status" value="1"/>
</dbReference>
<dbReference type="InterPro" id="IPR002104">
    <property type="entry name" value="Integrase_catalytic"/>
</dbReference>
<dbReference type="Gene3D" id="1.10.443.10">
    <property type="entry name" value="Intergrase catalytic core"/>
    <property type="match status" value="1"/>
</dbReference>
<name>A0AA91VA31_9BACI</name>
<dbReference type="SUPFAM" id="SSF56349">
    <property type="entry name" value="DNA breaking-rejoining enzymes"/>
    <property type="match status" value="1"/>
</dbReference>
<evidence type="ECO:0000313" key="4">
    <source>
        <dbReference type="Proteomes" id="UP000221020"/>
    </source>
</evidence>
<sequence>MFDCNKIEEDIKDLIREDIQDVQLKRILIPFLEHYFLYKKNDTIFLPNKIVLGWIILIVNLRRKKVYELDQNFLSKISHSSNLIDKVNFDRGDDSNSSCYLKIKGYDYSGREVIEARKCFFDILKKMYVFMFDNKIFSNLKTSKEISWYINYLTEETEIKIFDKSSFLIKGNSGRIKIVNGENIFIEKLLKDFFDKANRENSFSGGALQYFIYFFKDSLGKEIVNFYQDFNESLFQEQYIYFECLEKKIIRNVTVTLNFNLRRCLVMFYRFVINEAANENIKLFTPQFRYIIYSKSFYKYYEEGYVFVYHNKLEYPPQQDKICVLPDILNQNDTSCGNMRCNFINLTSVNQCFKEDLRQFLWYSTGNLRNTVNYIPKLIEFLNYTMEYHEIHTNVIQLNRDNQKTFPQDMLYEYRSMIELETKSTGHLKGILKIVRKYLSYYEEKYNVLSSDLAILNLKGLGTYKGGTPITENDCKVIYEEFKRQEEKNRYGKIYTIIFELFMLTNLRIGEILNLKRNCLTYENSNSIILKYKSKTSNNENVTQNISPEVALLIEQTLSLTDKFIKDNEQSSIYLFITPYHSSYVDKNKRIDFYTYFKKKIIKSVKSRLDNKDYAPYDIRHTFINNVYREGKKQGLTIVEMAAITGNSYKTANQYYRMFNEIDLYVEAMAQVTITDVDIHGNILKDDNNFLDNNVKRDLGKCSNESCVFGIGECLLCEHFVTFINRIPNFQREIKKYNYEISKSKNPLEIEELNLQKKMLAKYLAEMYKISAEKETIG</sequence>
<dbReference type="EMBL" id="NVOR01000068">
    <property type="protein sequence ID" value="PED81375.1"/>
    <property type="molecule type" value="Genomic_DNA"/>
</dbReference>
<dbReference type="GO" id="GO:0006310">
    <property type="term" value="P:DNA recombination"/>
    <property type="evidence" value="ECO:0007669"/>
    <property type="project" value="UniProtKB-KW"/>
</dbReference>
<reference evidence="3 4" key="1">
    <citation type="submission" date="2017-09" db="EMBL/GenBank/DDBJ databases">
        <title>Large-scale bioinformatics analysis of Bacillus genomes uncovers conserved roles of natural products in bacterial physiology.</title>
        <authorList>
            <consortium name="Agbiome Team Llc"/>
            <person name="Bleich R.M."/>
            <person name="Grubbs K.J."/>
            <person name="Santa Maria K.C."/>
            <person name="Allen S.E."/>
            <person name="Farag S."/>
            <person name="Shank E.A."/>
            <person name="Bowers A."/>
        </authorList>
    </citation>
    <scope>NUCLEOTIDE SEQUENCE [LARGE SCALE GENOMIC DNA]</scope>
    <source>
        <strain evidence="3 4">AFS092012</strain>
    </source>
</reference>
<keyword evidence="1" id="KW-0233">DNA recombination</keyword>
<evidence type="ECO:0000256" key="1">
    <source>
        <dbReference type="ARBA" id="ARBA00023172"/>
    </source>
</evidence>
<gene>
    <name evidence="3" type="ORF">CON65_17845</name>
</gene>
<dbReference type="InterPro" id="IPR011010">
    <property type="entry name" value="DNA_brk_join_enz"/>
</dbReference>
<evidence type="ECO:0000259" key="2">
    <source>
        <dbReference type="PROSITE" id="PS51898"/>
    </source>
</evidence>
<comment type="caution">
    <text evidence="3">The sequence shown here is derived from an EMBL/GenBank/DDBJ whole genome shotgun (WGS) entry which is preliminary data.</text>
</comment>
<dbReference type="InterPro" id="IPR013762">
    <property type="entry name" value="Integrase-like_cat_sf"/>
</dbReference>
<dbReference type="GO" id="GO:0003677">
    <property type="term" value="F:DNA binding"/>
    <property type="evidence" value="ECO:0007669"/>
    <property type="project" value="InterPro"/>
</dbReference>
<protein>
    <recommendedName>
        <fullName evidence="2">Tyr recombinase domain-containing protein</fullName>
    </recommendedName>
</protein>
<evidence type="ECO:0000313" key="3">
    <source>
        <dbReference type="EMBL" id="PED81375.1"/>
    </source>
</evidence>
<dbReference type="Pfam" id="PF00589">
    <property type="entry name" value="Phage_integrase"/>
    <property type="match status" value="1"/>
</dbReference>
<feature type="domain" description="Tyr recombinase" evidence="2">
    <location>
        <begin position="465"/>
        <end position="669"/>
    </location>
</feature>
<dbReference type="RefSeq" id="WP_097899458.1">
    <property type="nucleotide sequence ID" value="NZ_NVOR01000068.1"/>
</dbReference>
<dbReference type="Proteomes" id="UP000221020">
    <property type="component" value="Unassembled WGS sequence"/>
</dbReference>
<dbReference type="GO" id="GO:0015074">
    <property type="term" value="P:DNA integration"/>
    <property type="evidence" value="ECO:0007669"/>
    <property type="project" value="InterPro"/>
</dbReference>
<dbReference type="AlphaFoldDB" id="A0AA91VA31"/>
<accession>A0AA91VA31</accession>
<proteinExistence type="predicted"/>